<sequence>MHPHHHHQHPGHGWGPQHQHFGFAPQARGGFGGYGFQPERDPFGGPPPFPPTPPPPPGWGGGPGWEGGRGRGPRGPHGHGRGGGRRRRGNVRAALLALLTERPMHGYEMIQEIAERSEGAWKPSPGSVYPTLQMLTDEGLVSTEESEGRRLHTLTESGRAEAEKIDTEELWGGLTHSVSPAEMQLREAYGQFKMAIQQAAYAIPSEDQHRLLMILKDARRQIYTLLAEHGSIDTSLDED</sequence>
<dbReference type="EMBL" id="JBHLZU010000026">
    <property type="protein sequence ID" value="MFB9908105.1"/>
    <property type="molecule type" value="Genomic_DNA"/>
</dbReference>
<feature type="compositionally biased region" description="Basic residues" evidence="1">
    <location>
        <begin position="71"/>
        <end position="89"/>
    </location>
</feature>
<dbReference type="InterPro" id="IPR036390">
    <property type="entry name" value="WH_DNA-bd_sf"/>
</dbReference>
<evidence type="ECO:0000256" key="1">
    <source>
        <dbReference type="SAM" id="MobiDB-lite"/>
    </source>
</evidence>
<dbReference type="Proteomes" id="UP001589693">
    <property type="component" value="Unassembled WGS sequence"/>
</dbReference>
<reference evidence="3 4" key="1">
    <citation type="submission" date="2024-09" db="EMBL/GenBank/DDBJ databases">
        <authorList>
            <person name="Sun Q."/>
            <person name="Mori K."/>
        </authorList>
    </citation>
    <scope>NUCLEOTIDE SEQUENCE [LARGE SCALE GENOMIC DNA]</scope>
    <source>
        <strain evidence="3 4">TBRC 7907</strain>
    </source>
</reference>
<dbReference type="InterPro" id="IPR036388">
    <property type="entry name" value="WH-like_DNA-bd_sf"/>
</dbReference>
<dbReference type="Gene3D" id="1.10.10.10">
    <property type="entry name" value="Winged helix-like DNA-binding domain superfamily/Winged helix DNA-binding domain"/>
    <property type="match status" value="1"/>
</dbReference>
<evidence type="ECO:0000313" key="4">
    <source>
        <dbReference type="Proteomes" id="UP001589693"/>
    </source>
</evidence>
<organism evidence="3 4">
    <name type="scientific">Allokutzneria oryzae</name>
    <dbReference type="NCBI Taxonomy" id="1378989"/>
    <lineage>
        <taxon>Bacteria</taxon>
        <taxon>Bacillati</taxon>
        <taxon>Actinomycetota</taxon>
        <taxon>Actinomycetes</taxon>
        <taxon>Pseudonocardiales</taxon>
        <taxon>Pseudonocardiaceae</taxon>
        <taxon>Allokutzneria</taxon>
    </lineage>
</organism>
<name>A0ABV6A4P4_9PSEU</name>
<dbReference type="InterPro" id="IPR005149">
    <property type="entry name" value="Tscrpt_reg_PadR_N"/>
</dbReference>
<comment type="caution">
    <text evidence="3">The sequence shown here is derived from an EMBL/GenBank/DDBJ whole genome shotgun (WGS) entry which is preliminary data.</text>
</comment>
<feature type="domain" description="Transcription regulator PadR N-terminal" evidence="2">
    <location>
        <begin position="95"/>
        <end position="163"/>
    </location>
</feature>
<evidence type="ECO:0000259" key="2">
    <source>
        <dbReference type="Pfam" id="PF03551"/>
    </source>
</evidence>
<accession>A0ABV6A4P4</accession>
<dbReference type="RefSeq" id="WP_377859407.1">
    <property type="nucleotide sequence ID" value="NZ_JBHLZU010000026.1"/>
</dbReference>
<feature type="compositionally biased region" description="Basic residues" evidence="1">
    <location>
        <begin position="1"/>
        <end position="10"/>
    </location>
</feature>
<dbReference type="SUPFAM" id="SSF46785">
    <property type="entry name" value="Winged helix' DNA-binding domain"/>
    <property type="match status" value="1"/>
</dbReference>
<dbReference type="PANTHER" id="PTHR43252">
    <property type="entry name" value="TRANSCRIPTIONAL REGULATOR YQJI"/>
    <property type="match status" value="1"/>
</dbReference>
<feature type="compositionally biased region" description="Pro residues" evidence="1">
    <location>
        <begin position="44"/>
        <end position="58"/>
    </location>
</feature>
<gene>
    <name evidence="3" type="ORF">ACFFQA_29585</name>
</gene>
<dbReference type="PANTHER" id="PTHR43252:SF2">
    <property type="entry name" value="TRANSCRIPTION REGULATOR, PADR-LIKE FAMILY"/>
    <property type="match status" value="1"/>
</dbReference>
<proteinExistence type="predicted"/>
<evidence type="ECO:0000313" key="3">
    <source>
        <dbReference type="EMBL" id="MFB9908105.1"/>
    </source>
</evidence>
<protein>
    <submittedName>
        <fullName evidence="3">PadR family transcriptional regulator</fullName>
    </submittedName>
</protein>
<dbReference type="Pfam" id="PF03551">
    <property type="entry name" value="PadR"/>
    <property type="match status" value="1"/>
</dbReference>
<feature type="region of interest" description="Disordered" evidence="1">
    <location>
        <begin position="1"/>
        <end position="89"/>
    </location>
</feature>
<keyword evidence="4" id="KW-1185">Reference proteome</keyword>